<dbReference type="OMA" id="EYQGNTA"/>
<dbReference type="RefSeq" id="XP_013393744.1">
    <property type="nucleotide sequence ID" value="XM_013538290.2"/>
</dbReference>
<keyword evidence="5" id="KW-1185">Reference proteome</keyword>
<dbReference type="PROSITE" id="PS50088">
    <property type="entry name" value="ANK_REPEAT"/>
    <property type="match status" value="1"/>
</dbReference>
<accession>A0A1S3I8N0</accession>
<dbReference type="STRING" id="7574.A0A1S3I8N0"/>
<keyword evidence="2 3" id="KW-0040">ANK repeat</keyword>
<evidence type="ECO:0000313" key="5">
    <source>
        <dbReference type="Proteomes" id="UP000085678"/>
    </source>
</evidence>
<evidence type="ECO:0000313" key="6">
    <source>
        <dbReference type="RefSeq" id="XP_013393744.1"/>
    </source>
</evidence>
<keyword evidence="4" id="KW-0472">Membrane</keyword>
<dbReference type="AlphaFoldDB" id="A0A1S3I8N0"/>
<keyword evidence="4" id="KW-0812">Transmembrane</keyword>
<dbReference type="SMART" id="SM00248">
    <property type="entry name" value="ANK"/>
    <property type="match status" value="4"/>
</dbReference>
<dbReference type="OrthoDB" id="6069906at2759"/>
<sequence length="205" mass="22525">MSKPEWDCLFSRCGNADIAKELIKSGCDINEQDVSGRTALQIATARGQTESVQVLLENGADVNASDRAGNTPLHHCGHAETLKLLVRYGGDLKKGNHNGLSPLEMAKRRGVSTEVLQLFIELHNDIKPTKRTLSKTDLKQKFSATNKGSIFSEFFIDVNFGAILCIVIIVVVLSLGVSWVLTGMSLESEMKIPIDSYEQVQHIEL</sequence>
<name>A0A1S3I8N0_LINAN</name>
<reference evidence="6" key="1">
    <citation type="submission" date="2025-08" db="UniProtKB">
        <authorList>
            <consortium name="RefSeq"/>
        </authorList>
    </citation>
    <scope>IDENTIFICATION</scope>
    <source>
        <tissue evidence="6">Gonads</tissue>
    </source>
</reference>
<feature type="transmembrane region" description="Helical" evidence="4">
    <location>
        <begin position="160"/>
        <end position="181"/>
    </location>
</feature>
<evidence type="ECO:0000256" key="2">
    <source>
        <dbReference type="ARBA" id="ARBA00023043"/>
    </source>
</evidence>
<evidence type="ECO:0000256" key="3">
    <source>
        <dbReference type="PROSITE-ProRule" id="PRU00023"/>
    </source>
</evidence>
<gene>
    <name evidence="6" type="primary">LOC106161356</name>
</gene>
<keyword evidence="4" id="KW-1133">Transmembrane helix</keyword>
<dbReference type="GeneID" id="106161356"/>
<dbReference type="InterPro" id="IPR036770">
    <property type="entry name" value="Ankyrin_rpt-contain_sf"/>
</dbReference>
<organism evidence="5 6">
    <name type="scientific">Lingula anatina</name>
    <name type="common">Brachiopod</name>
    <name type="synonym">Lingula unguis</name>
    <dbReference type="NCBI Taxonomy" id="7574"/>
    <lineage>
        <taxon>Eukaryota</taxon>
        <taxon>Metazoa</taxon>
        <taxon>Spiralia</taxon>
        <taxon>Lophotrochozoa</taxon>
        <taxon>Brachiopoda</taxon>
        <taxon>Linguliformea</taxon>
        <taxon>Lingulata</taxon>
        <taxon>Lingulida</taxon>
        <taxon>Linguloidea</taxon>
        <taxon>Lingulidae</taxon>
        <taxon>Lingula</taxon>
    </lineage>
</organism>
<dbReference type="Pfam" id="PF12796">
    <property type="entry name" value="Ank_2"/>
    <property type="match status" value="1"/>
</dbReference>
<dbReference type="SUPFAM" id="SSF48403">
    <property type="entry name" value="Ankyrin repeat"/>
    <property type="match status" value="1"/>
</dbReference>
<dbReference type="InterPro" id="IPR002110">
    <property type="entry name" value="Ankyrin_rpt"/>
</dbReference>
<evidence type="ECO:0000256" key="1">
    <source>
        <dbReference type="ARBA" id="ARBA00022737"/>
    </source>
</evidence>
<dbReference type="Gene3D" id="1.25.40.20">
    <property type="entry name" value="Ankyrin repeat-containing domain"/>
    <property type="match status" value="1"/>
</dbReference>
<feature type="repeat" description="ANK" evidence="3">
    <location>
        <begin position="35"/>
        <end position="67"/>
    </location>
</feature>
<dbReference type="PROSITE" id="PS50297">
    <property type="entry name" value="ANK_REP_REGION"/>
    <property type="match status" value="1"/>
</dbReference>
<protein>
    <submittedName>
        <fullName evidence="6">Ankyrin repeat domain-containing protein 46</fullName>
    </submittedName>
</protein>
<dbReference type="Proteomes" id="UP000085678">
    <property type="component" value="Unplaced"/>
</dbReference>
<dbReference type="PANTHER" id="PTHR24171">
    <property type="entry name" value="ANKYRIN REPEAT DOMAIN-CONTAINING PROTEIN 39-RELATED"/>
    <property type="match status" value="1"/>
</dbReference>
<dbReference type="InParanoid" id="A0A1S3I8N0"/>
<dbReference type="PANTHER" id="PTHR24171:SF9">
    <property type="entry name" value="ANKYRIN REPEAT DOMAIN-CONTAINING PROTEIN 39"/>
    <property type="match status" value="1"/>
</dbReference>
<proteinExistence type="predicted"/>
<evidence type="ECO:0000256" key="4">
    <source>
        <dbReference type="SAM" id="Phobius"/>
    </source>
</evidence>
<keyword evidence="1" id="KW-0677">Repeat</keyword>
<dbReference type="KEGG" id="lak:106161356"/>